<evidence type="ECO:0000313" key="2">
    <source>
        <dbReference type="Proteomes" id="UP000036938"/>
    </source>
</evidence>
<proteinExistence type="predicted"/>
<dbReference type="EMBL" id="AQQZ01000009">
    <property type="protein sequence ID" value="KNG92508.1"/>
    <property type="molecule type" value="Genomic_DNA"/>
</dbReference>
<accession>A0A0L1JM91</accession>
<dbReference type="STRING" id="1317121.ATO11_17790"/>
<dbReference type="Gene3D" id="2.40.50.870">
    <property type="entry name" value="Protein of unknown function (DUF3299)"/>
    <property type="match status" value="1"/>
</dbReference>
<dbReference type="AlphaFoldDB" id="A0A0L1JM91"/>
<protein>
    <recommendedName>
        <fullName evidence="3">DUF3299 domain-containing protein</fullName>
    </recommendedName>
</protein>
<keyword evidence="2" id="KW-1185">Reference proteome</keyword>
<dbReference type="Proteomes" id="UP000036938">
    <property type="component" value="Unassembled WGS sequence"/>
</dbReference>
<name>A0A0L1JM91_9RHOB</name>
<organism evidence="1 2">
    <name type="scientific">Pseudaestuariivita atlantica</name>
    <dbReference type="NCBI Taxonomy" id="1317121"/>
    <lineage>
        <taxon>Bacteria</taxon>
        <taxon>Pseudomonadati</taxon>
        <taxon>Pseudomonadota</taxon>
        <taxon>Alphaproteobacteria</taxon>
        <taxon>Rhodobacterales</taxon>
        <taxon>Paracoccaceae</taxon>
        <taxon>Pseudaestuariivita</taxon>
    </lineage>
</organism>
<evidence type="ECO:0000313" key="1">
    <source>
        <dbReference type="EMBL" id="KNG92508.1"/>
    </source>
</evidence>
<comment type="caution">
    <text evidence="1">The sequence shown here is derived from an EMBL/GenBank/DDBJ whole genome shotgun (WGS) entry which is preliminary data.</text>
</comment>
<reference evidence="1 2" key="1">
    <citation type="journal article" date="2015" name="Int. J. Syst. Evol. Microbiol.">
        <title>Aestuariivita atlantica sp. nov., isolated from deep sea sediment of the Atlantic Ocean.</title>
        <authorList>
            <person name="Li G."/>
            <person name="Lai Q."/>
            <person name="Du Y."/>
            <person name="Liu X."/>
            <person name="Sun F."/>
            <person name="Shao Z."/>
        </authorList>
    </citation>
    <scope>NUCLEOTIDE SEQUENCE [LARGE SCALE GENOMIC DNA]</scope>
    <source>
        <strain evidence="1 2">22II-S11-z3</strain>
    </source>
</reference>
<sequence>MAPPVIPEGAVALNSLQWDLIEAVEISERLENDAYVVTKTYPGELVSMAQSGRFEIEGYFVPVLAQGSVRQFLMVRDPAECPFCGSSGYGLALEVITKRPIPDLTEFERILVQGRLDLVEDPETWQAVILRDARLVRRGS</sequence>
<evidence type="ECO:0008006" key="3">
    <source>
        <dbReference type="Google" id="ProtNLM"/>
    </source>
</evidence>
<gene>
    <name evidence="1" type="ORF">ATO11_17790</name>
</gene>